<reference evidence="1" key="1">
    <citation type="submission" date="2020-05" db="EMBL/GenBank/DDBJ databases">
        <title>Large-scale comparative analyses of tick genomes elucidate their genetic diversity and vector capacities.</title>
        <authorList>
            <person name="Jia N."/>
            <person name="Wang J."/>
            <person name="Shi W."/>
            <person name="Du L."/>
            <person name="Sun Y."/>
            <person name="Zhan W."/>
            <person name="Jiang J."/>
            <person name="Wang Q."/>
            <person name="Zhang B."/>
            <person name="Ji P."/>
            <person name="Sakyi L.B."/>
            <person name="Cui X."/>
            <person name="Yuan T."/>
            <person name="Jiang B."/>
            <person name="Yang W."/>
            <person name="Lam T.T.-Y."/>
            <person name="Chang Q."/>
            <person name="Ding S."/>
            <person name="Wang X."/>
            <person name="Zhu J."/>
            <person name="Ruan X."/>
            <person name="Zhao L."/>
            <person name="Wei J."/>
            <person name="Que T."/>
            <person name="Du C."/>
            <person name="Cheng J."/>
            <person name="Dai P."/>
            <person name="Han X."/>
            <person name="Huang E."/>
            <person name="Gao Y."/>
            <person name="Liu J."/>
            <person name="Shao H."/>
            <person name="Ye R."/>
            <person name="Li L."/>
            <person name="Wei W."/>
            <person name="Wang X."/>
            <person name="Wang C."/>
            <person name="Yang T."/>
            <person name="Huo Q."/>
            <person name="Li W."/>
            <person name="Guo W."/>
            <person name="Chen H."/>
            <person name="Zhou L."/>
            <person name="Ni X."/>
            <person name="Tian J."/>
            <person name="Zhou Y."/>
            <person name="Sheng Y."/>
            <person name="Liu T."/>
            <person name="Pan Y."/>
            <person name="Xia L."/>
            <person name="Li J."/>
            <person name="Zhao F."/>
            <person name="Cao W."/>
        </authorList>
    </citation>
    <scope>NUCLEOTIDE SEQUENCE</scope>
    <source>
        <strain evidence="1">Hyas-2018</strain>
    </source>
</reference>
<evidence type="ECO:0000313" key="2">
    <source>
        <dbReference type="Proteomes" id="UP000821845"/>
    </source>
</evidence>
<dbReference type="EMBL" id="CM023490">
    <property type="protein sequence ID" value="KAH6942879.1"/>
    <property type="molecule type" value="Genomic_DNA"/>
</dbReference>
<evidence type="ECO:0000313" key="1">
    <source>
        <dbReference type="EMBL" id="KAH6942879.1"/>
    </source>
</evidence>
<name>A0ACB7TDE2_HYAAI</name>
<organism evidence="1 2">
    <name type="scientific">Hyalomma asiaticum</name>
    <name type="common">Tick</name>
    <dbReference type="NCBI Taxonomy" id="266040"/>
    <lineage>
        <taxon>Eukaryota</taxon>
        <taxon>Metazoa</taxon>
        <taxon>Ecdysozoa</taxon>
        <taxon>Arthropoda</taxon>
        <taxon>Chelicerata</taxon>
        <taxon>Arachnida</taxon>
        <taxon>Acari</taxon>
        <taxon>Parasitiformes</taxon>
        <taxon>Ixodida</taxon>
        <taxon>Ixodoidea</taxon>
        <taxon>Ixodidae</taxon>
        <taxon>Hyalomminae</taxon>
        <taxon>Hyalomma</taxon>
    </lineage>
</organism>
<comment type="caution">
    <text evidence="1">The sequence shown here is derived from an EMBL/GenBank/DDBJ whole genome shotgun (WGS) entry which is preliminary data.</text>
</comment>
<keyword evidence="2" id="KW-1185">Reference proteome</keyword>
<protein>
    <submittedName>
        <fullName evidence="1">Uncharacterized protein</fullName>
    </submittedName>
</protein>
<proteinExistence type="predicted"/>
<accession>A0ACB7TDE2</accession>
<dbReference type="Proteomes" id="UP000821845">
    <property type="component" value="Chromosome 10"/>
</dbReference>
<sequence length="842" mass="90740">MDAKPSSSAEAAHPKRSHKRHSKHLHEHATESVSNDAPKSPLPTTASAAEAAQGPSTLPPGTSPSSPHHAYSSSVVQENVLTSAEATNQATPAAPAAVTQPQAQPLLYGSRTVLFPRPSKTAAAERRAAASPSGSSHRSGEAAASKSPSVCVSNASSPCRVVKSSADIPAQGRNSSAAKSRPRRFFLHQDAEQFRGDLAIHESPMYSVTHRHGWSYTGKAVVAATLLFLFASLFALVVIRMRWSTAPEALKLCASPACRTYSNDVLASINTSVDPCRSFTHFVCDGWERDNVFSVRQRQFAEVVPSLHDSAFTTDVPEKGQNETQMAAALYRSCDDVVRGRSDQLPLVKALLRSAKITWPEVPEEPGDLLHTLLYTSLRLGWDAVVTFAVVRSSLEDTIVVRPGASFLFVSDKAASFGSDAAKRIYFGELLRAFRGDRRNATTRKVSYDDTIRIEGFALGKLARVHSVRNRNGAMSGAQDIVDAPEAGLSEARWMATLSQFGFNVSGGLNVATNSPNYLAALYSNRRLIFNYYDKDNHKARIYGDAFCVSRAMIVSNAALFAAYIAQVRDCDVMADAREATLSVRSAFRDRLEAWPQYDGNVTVVSDWNSLDLPFRSFASTEGGASARGPLVDMDVKSLVTNWVRLTAALSGTPAWEAASEHYAVYKLRYHVISRREGDFQLMPYALAFPLCDGNLPAAIIYGSLGAVVGRALGGLFVNAYGHDGSPASAAVVADARSCLLGGQFVAADNVHDVLAEAFGIGALVAAYKLVGGAGRSVEGMETYSGMQLLFIAMCYNKCLGSMDGNKDHVCNALLQYVPEFADAFRCPPGAPMNPLRRCKFL</sequence>
<gene>
    <name evidence="1" type="ORF">HPB50_011412</name>
</gene>